<dbReference type="Proteomes" id="UP000658127">
    <property type="component" value="Unassembled WGS sequence"/>
</dbReference>
<accession>A0ABQ2KD39</accession>
<protein>
    <submittedName>
        <fullName evidence="1">Uncharacterized protein</fullName>
    </submittedName>
</protein>
<keyword evidence="2" id="KW-1185">Reference proteome</keyword>
<gene>
    <name evidence="1" type="ORF">GCM10011610_28190</name>
</gene>
<reference evidence="2" key="1">
    <citation type="journal article" date="2019" name="Int. J. Syst. Evol. Microbiol.">
        <title>The Global Catalogue of Microorganisms (GCM) 10K type strain sequencing project: providing services to taxonomists for standard genome sequencing and annotation.</title>
        <authorList>
            <consortium name="The Broad Institute Genomics Platform"/>
            <consortium name="The Broad Institute Genome Sequencing Center for Infectious Disease"/>
            <person name="Wu L."/>
            <person name="Ma J."/>
        </authorList>
    </citation>
    <scope>NUCLEOTIDE SEQUENCE [LARGE SCALE GENOMIC DNA]</scope>
    <source>
        <strain evidence="2">CGMCC 4.7329</strain>
    </source>
</reference>
<sequence>MIAGEMTVASRWWWRPGWTPGRSFYDWQVTPTQPVADKLVEIFAPTIARLPGLEQVDAARLRIGVQGIGFVDGVKGMHLAALVAGARARLADHAPFQIAFGPPVVAADSIRLPITLPAELLSVRQDLTCALTDVWIRERIPEFGEPLRPYLALAHVTRPTPAEPLRAAFAEDGFADFTLDDTVSAISLVELQCENGRYDFAEVSTADLLRVPEPVVEPTVYDDPLFGALRWPEDVLKG</sequence>
<organism evidence="1 2">
    <name type="scientific">Nocardia rhizosphaerihabitans</name>
    <dbReference type="NCBI Taxonomy" id="1691570"/>
    <lineage>
        <taxon>Bacteria</taxon>
        <taxon>Bacillati</taxon>
        <taxon>Actinomycetota</taxon>
        <taxon>Actinomycetes</taxon>
        <taxon>Mycobacteriales</taxon>
        <taxon>Nocardiaceae</taxon>
        <taxon>Nocardia</taxon>
    </lineage>
</organism>
<dbReference type="EMBL" id="BMNE01000003">
    <property type="protein sequence ID" value="GGN79637.1"/>
    <property type="molecule type" value="Genomic_DNA"/>
</dbReference>
<name>A0ABQ2KD39_9NOCA</name>
<dbReference type="Gene3D" id="3.90.1140.10">
    <property type="entry name" value="Cyclic phosphodiesterase"/>
    <property type="match status" value="1"/>
</dbReference>
<comment type="caution">
    <text evidence="1">The sequence shown here is derived from an EMBL/GenBank/DDBJ whole genome shotgun (WGS) entry which is preliminary data.</text>
</comment>
<proteinExistence type="predicted"/>
<evidence type="ECO:0000313" key="2">
    <source>
        <dbReference type="Proteomes" id="UP000658127"/>
    </source>
</evidence>
<evidence type="ECO:0000313" key="1">
    <source>
        <dbReference type="EMBL" id="GGN79637.1"/>
    </source>
</evidence>